<dbReference type="OrthoDB" id="5858677at2759"/>
<dbReference type="InterPro" id="IPR016187">
    <property type="entry name" value="CTDL_fold"/>
</dbReference>
<keyword evidence="3" id="KW-1185">Reference proteome</keyword>
<proteinExistence type="predicted"/>
<dbReference type="AlphaFoldDB" id="A0A6J2Q7S2"/>
<dbReference type="InterPro" id="IPR001304">
    <property type="entry name" value="C-type_lectin-like"/>
</dbReference>
<dbReference type="InterPro" id="IPR016186">
    <property type="entry name" value="C-type_lectin-like/link_sf"/>
</dbReference>
<evidence type="ECO:0000256" key="1">
    <source>
        <dbReference type="ARBA" id="ARBA00023157"/>
    </source>
</evidence>
<dbReference type="Proteomes" id="UP000504630">
    <property type="component" value="Chromosome 1"/>
</dbReference>
<dbReference type="PANTHER" id="PTHR45784:SF8">
    <property type="entry name" value="C-TYPE MANNOSE RECEPTOR 2-RELATED"/>
    <property type="match status" value="1"/>
</dbReference>
<protein>
    <submittedName>
        <fullName evidence="4">Snaclec 5-like</fullName>
    </submittedName>
</protein>
<organism evidence="3 4">
    <name type="scientific">Cottoperca gobio</name>
    <name type="common">Frogmouth</name>
    <name type="synonym">Aphritis gobio</name>
    <dbReference type="NCBI Taxonomy" id="56716"/>
    <lineage>
        <taxon>Eukaryota</taxon>
        <taxon>Metazoa</taxon>
        <taxon>Chordata</taxon>
        <taxon>Craniata</taxon>
        <taxon>Vertebrata</taxon>
        <taxon>Euteleostomi</taxon>
        <taxon>Actinopterygii</taxon>
        <taxon>Neopterygii</taxon>
        <taxon>Teleostei</taxon>
        <taxon>Neoteleostei</taxon>
        <taxon>Acanthomorphata</taxon>
        <taxon>Eupercaria</taxon>
        <taxon>Perciformes</taxon>
        <taxon>Notothenioidei</taxon>
        <taxon>Bovichtidae</taxon>
        <taxon>Cottoperca</taxon>
    </lineage>
</organism>
<evidence type="ECO:0000313" key="3">
    <source>
        <dbReference type="Proteomes" id="UP000504630"/>
    </source>
</evidence>
<dbReference type="SUPFAM" id="SSF56436">
    <property type="entry name" value="C-type lectin-like"/>
    <property type="match status" value="1"/>
</dbReference>
<dbReference type="InterPro" id="IPR018378">
    <property type="entry name" value="C-type_lectin_CS"/>
</dbReference>
<dbReference type="Pfam" id="PF00059">
    <property type="entry name" value="Lectin_C"/>
    <property type="match status" value="1"/>
</dbReference>
<feature type="domain" description="C-type lectin" evidence="2">
    <location>
        <begin position="7"/>
        <end position="114"/>
    </location>
</feature>
<dbReference type="PROSITE" id="PS00615">
    <property type="entry name" value="C_TYPE_LECTIN_1"/>
    <property type="match status" value="1"/>
</dbReference>
<dbReference type="GeneID" id="115012306"/>
<dbReference type="PANTHER" id="PTHR45784">
    <property type="entry name" value="C-TYPE LECTIN DOMAIN FAMILY 20 MEMBER A-RELATED"/>
    <property type="match status" value="1"/>
</dbReference>
<evidence type="ECO:0000313" key="4">
    <source>
        <dbReference type="RefSeq" id="XP_029293721.1"/>
    </source>
</evidence>
<evidence type="ECO:0000259" key="2">
    <source>
        <dbReference type="PROSITE" id="PS50041"/>
    </source>
</evidence>
<reference evidence="4" key="1">
    <citation type="submission" date="2025-08" db="UniProtKB">
        <authorList>
            <consortium name="RefSeq"/>
        </authorList>
    </citation>
    <scope>IDENTIFICATION</scope>
</reference>
<accession>A0A6J2Q7S2</accession>
<dbReference type="RefSeq" id="XP_029293721.1">
    <property type="nucleotide sequence ID" value="XM_029437861.1"/>
</dbReference>
<sequence length="114" mass="13462">MNKITVEEKKSWEGALEYCRENYTDLTSLLTETELLLATEGIQKDHISDRVWIGLRYLGDRWLWVNGEPLEYKAWPQGGDQDHQCPIRKRCGALTKEGVWENWDCWDKLNFICI</sequence>
<dbReference type="PROSITE" id="PS50041">
    <property type="entry name" value="C_TYPE_LECTIN_2"/>
    <property type="match status" value="1"/>
</dbReference>
<dbReference type="KEGG" id="cgob:115012306"/>
<dbReference type="Gene3D" id="3.10.100.10">
    <property type="entry name" value="Mannose-Binding Protein A, subunit A"/>
    <property type="match status" value="1"/>
</dbReference>
<name>A0A6J2Q7S2_COTGO</name>
<gene>
    <name evidence="4" type="primary">LOC115012306</name>
</gene>
<keyword evidence="1" id="KW-1015">Disulfide bond</keyword>
<dbReference type="InParanoid" id="A0A6J2Q7S2"/>